<feature type="domain" description="Glycoside hydrolase family 42 N-terminal" evidence="4">
    <location>
        <begin position="230"/>
        <end position="350"/>
    </location>
</feature>
<keyword evidence="2" id="KW-0326">Glycosidase</keyword>
<organism evidence="5 6">
    <name type="scientific">Acholeplasma brassicae</name>
    <dbReference type="NCBI Taxonomy" id="61635"/>
    <lineage>
        <taxon>Bacteria</taxon>
        <taxon>Bacillati</taxon>
        <taxon>Mycoplasmatota</taxon>
        <taxon>Mollicutes</taxon>
        <taxon>Acholeplasmatales</taxon>
        <taxon>Acholeplasmataceae</taxon>
        <taxon>Acholeplasma</taxon>
    </lineage>
</organism>
<feature type="chain" id="PRO_5004650609" description="Glycoside hydrolase family 42 N-terminal domain-containing protein" evidence="3">
    <location>
        <begin position="22"/>
        <end position="463"/>
    </location>
</feature>
<proteinExistence type="predicted"/>
<dbReference type="InterPro" id="IPR017853">
    <property type="entry name" value="GH"/>
</dbReference>
<dbReference type="STRING" id="61635.BN85300990"/>
<evidence type="ECO:0000256" key="1">
    <source>
        <dbReference type="ARBA" id="ARBA00022801"/>
    </source>
</evidence>
<feature type="signal peptide" evidence="3">
    <location>
        <begin position="1"/>
        <end position="21"/>
    </location>
</feature>
<keyword evidence="6" id="KW-1185">Reference proteome</keyword>
<dbReference type="KEGG" id="abra:BN85300990"/>
<dbReference type="InterPro" id="IPR013529">
    <property type="entry name" value="Glyco_hydro_42_N"/>
</dbReference>
<evidence type="ECO:0000259" key="4">
    <source>
        <dbReference type="Pfam" id="PF02449"/>
    </source>
</evidence>
<gene>
    <name evidence="5" type="ORF">BN85300990</name>
</gene>
<dbReference type="SUPFAM" id="SSF51445">
    <property type="entry name" value="(Trans)glycosidases"/>
    <property type="match status" value="1"/>
</dbReference>
<dbReference type="EMBL" id="FO681348">
    <property type="protein sequence ID" value="CCV65120.1"/>
    <property type="molecule type" value="Genomic_DNA"/>
</dbReference>
<name>U4KM64_9MOLU</name>
<dbReference type="AlphaFoldDB" id="U4KM64"/>
<keyword evidence="1" id="KW-0378">Hydrolase</keyword>
<evidence type="ECO:0000256" key="2">
    <source>
        <dbReference type="ARBA" id="ARBA00023295"/>
    </source>
</evidence>
<protein>
    <recommendedName>
        <fullName evidence="4">Glycoside hydrolase family 42 N-terminal domain-containing protein</fullName>
    </recommendedName>
</protein>
<dbReference type="Proteomes" id="UP000032737">
    <property type="component" value="Chromosome"/>
</dbReference>
<sequence length="463" mass="52160">MSQRKHLILLLMALLVLTVSACGKKEKKEEEKPYEFNLSETPVYKYQFWNQDQDSLPIGVWSDPPAANFAGIYNNPDLINEQQYAWIKESGVNVVYGLYNNIVLNKEDVMRSLDLSEQYDITYLVRDSQVTGSYDDDDIELLRNTLNLYKEHPAFGGSMVVDEPGTASFANLGNLHKNYQTIVSDRAFYINMLPNYASKNQLVNGAVGGTLNDSSITYERYMNAYIDQVKPEFYSYDFYPFVGMEYAKMRSGYFAQMAQIREITLNAGIPFWTFIQASSWAPSSLRVPNQTEIYWQVATSIAMGAKGIQYFMYYTSMEQGAESFSGGMVDQNGNKNPMYDYVKNANIHLKTIESIIMNASNEGVMVHGDSPDEIPTSVIKTTYSGLNHLSGDDMLVGLFNYKQKPAYYVVNNSLTNLSGSHTITFDQAFTINVYEGSQMRTITTNELTLTIGAGEGVLIEIVS</sequence>
<dbReference type="Gene3D" id="3.20.20.80">
    <property type="entry name" value="Glycosidases"/>
    <property type="match status" value="1"/>
</dbReference>
<evidence type="ECO:0000313" key="6">
    <source>
        <dbReference type="Proteomes" id="UP000032737"/>
    </source>
</evidence>
<evidence type="ECO:0000256" key="3">
    <source>
        <dbReference type="SAM" id="SignalP"/>
    </source>
</evidence>
<evidence type="ECO:0000313" key="5">
    <source>
        <dbReference type="EMBL" id="CCV65120.1"/>
    </source>
</evidence>
<keyword evidence="3" id="KW-0732">Signal</keyword>
<dbReference type="GO" id="GO:0009341">
    <property type="term" value="C:beta-galactosidase complex"/>
    <property type="evidence" value="ECO:0007669"/>
    <property type="project" value="InterPro"/>
</dbReference>
<dbReference type="GO" id="GO:0005975">
    <property type="term" value="P:carbohydrate metabolic process"/>
    <property type="evidence" value="ECO:0007669"/>
    <property type="project" value="InterPro"/>
</dbReference>
<dbReference type="OrthoDB" id="2569184at2"/>
<dbReference type="PROSITE" id="PS51257">
    <property type="entry name" value="PROKAR_LIPOPROTEIN"/>
    <property type="match status" value="1"/>
</dbReference>
<reference evidence="5 6" key="1">
    <citation type="journal article" date="2013" name="J. Mol. Microbiol. Biotechnol.">
        <title>Analysis of the Complete Genomes of Acholeplasma brassicae , A. palmae and A. laidlawii and Their Comparison to the Obligate Parasites from ' Candidatus Phytoplasma'.</title>
        <authorList>
            <person name="Kube M."/>
            <person name="Siewert C."/>
            <person name="Migdoll A.M."/>
            <person name="Duduk B."/>
            <person name="Holz S."/>
            <person name="Rabus R."/>
            <person name="Seemuller E."/>
            <person name="Mitrovic J."/>
            <person name="Muller I."/>
            <person name="Buttner C."/>
            <person name="Reinhardt R."/>
        </authorList>
    </citation>
    <scope>NUCLEOTIDE SEQUENCE [LARGE SCALE GENOMIC DNA]</scope>
    <source>
        <strain evidence="6">0502</strain>
    </source>
</reference>
<dbReference type="HOGENOM" id="CLU_590037_0_0_14"/>
<dbReference type="Pfam" id="PF02449">
    <property type="entry name" value="Glyco_hydro_42"/>
    <property type="match status" value="1"/>
</dbReference>
<accession>U4KM64</accession>
<dbReference type="RefSeq" id="WP_030003989.1">
    <property type="nucleotide sequence ID" value="NC_022549.1"/>
</dbReference>
<dbReference type="GO" id="GO:0004565">
    <property type="term" value="F:beta-galactosidase activity"/>
    <property type="evidence" value="ECO:0007669"/>
    <property type="project" value="InterPro"/>
</dbReference>